<dbReference type="CDD" id="cd05233">
    <property type="entry name" value="SDR_c"/>
    <property type="match status" value="1"/>
</dbReference>
<name>A0A6J7Q091_9ZZZZ</name>
<comment type="similarity">
    <text evidence="1">Belongs to the short-chain dehydrogenases/reductases (SDR) family.</text>
</comment>
<dbReference type="AlphaFoldDB" id="A0A6J7Q091"/>
<dbReference type="GO" id="GO:0016616">
    <property type="term" value="F:oxidoreductase activity, acting on the CH-OH group of donors, NAD or NADP as acceptor"/>
    <property type="evidence" value="ECO:0007669"/>
    <property type="project" value="TreeGrafter"/>
</dbReference>
<evidence type="ECO:0000256" key="2">
    <source>
        <dbReference type="ARBA" id="ARBA00023002"/>
    </source>
</evidence>
<evidence type="ECO:0000256" key="1">
    <source>
        <dbReference type="ARBA" id="ARBA00006484"/>
    </source>
</evidence>
<keyword evidence="2" id="KW-0560">Oxidoreductase</keyword>
<dbReference type="InterPro" id="IPR002347">
    <property type="entry name" value="SDR_fam"/>
</dbReference>
<dbReference type="EMBL" id="CAFBPN010000004">
    <property type="protein sequence ID" value="CAB5009409.1"/>
    <property type="molecule type" value="Genomic_DNA"/>
</dbReference>
<evidence type="ECO:0000313" key="3">
    <source>
        <dbReference type="EMBL" id="CAB5009409.1"/>
    </source>
</evidence>
<dbReference type="PANTHER" id="PTHR42760:SF133">
    <property type="entry name" value="3-OXOACYL-[ACYL-CARRIER-PROTEIN] REDUCTASE"/>
    <property type="match status" value="1"/>
</dbReference>
<proteinExistence type="inferred from homology"/>
<sequence length="261" mass="28017">MGQLDGKVAIVTGAGRGIGKGIAKVFAREGAKVVVASRTPATVASVVAEIEAEGFIAFGVVVDVSNKEQIFNMVAETVKKFGTVDILVNNAQGFGTAEKPRASTIPTPMEDTDDAEWEYTFRTGATATLWCMQAVFPHMKKAGYGRIVNFASGSGMEGFPGNTPYNATKEAIRALTRTAAREWGKLGITVNTVNPSLKTDAWNNWEANNQEFVQGLKDKMPLGFVGEPEEHGAPWVVWLASKGGEYVTGMTIFLNGGRFMN</sequence>
<gene>
    <name evidence="3" type="ORF">UFOPK4098_00195</name>
    <name evidence="4" type="ORF">UFOPK4347_00127</name>
</gene>
<dbReference type="PRINTS" id="PR00081">
    <property type="entry name" value="GDHRDH"/>
</dbReference>
<protein>
    <submittedName>
        <fullName evidence="3">Unannotated protein</fullName>
    </submittedName>
</protein>
<dbReference type="Gene3D" id="3.40.50.720">
    <property type="entry name" value="NAD(P)-binding Rossmann-like Domain"/>
    <property type="match status" value="1"/>
</dbReference>
<organism evidence="3">
    <name type="scientific">freshwater metagenome</name>
    <dbReference type="NCBI Taxonomy" id="449393"/>
    <lineage>
        <taxon>unclassified sequences</taxon>
        <taxon>metagenomes</taxon>
        <taxon>ecological metagenomes</taxon>
    </lineage>
</organism>
<dbReference type="PROSITE" id="PS00061">
    <property type="entry name" value="ADH_SHORT"/>
    <property type="match status" value="1"/>
</dbReference>
<dbReference type="PRINTS" id="PR00080">
    <property type="entry name" value="SDRFAMILY"/>
</dbReference>
<dbReference type="Pfam" id="PF00106">
    <property type="entry name" value="adh_short"/>
    <property type="match status" value="1"/>
</dbReference>
<dbReference type="InterPro" id="IPR036291">
    <property type="entry name" value="NAD(P)-bd_dom_sf"/>
</dbReference>
<dbReference type="EMBL" id="CAFBQU010000002">
    <property type="protein sequence ID" value="CAB5058653.1"/>
    <property type="molecule type" value="Genomic_DNA"/>
</dbReference>
<dbReference type="SUPFAM" id="SSF51735">
    <property type="entry name" value="NAD(P)-binding Rossmann-fold domains"/>
    <property type="match status" value="1"/>
</dbReference>
<reference evidence="3" key="1">
    <citation type="submission" date="2020-05" db="EMBL/GenBank/DDBJ databases">
        <authorList>
            <person name="Chiriac C."/>
            <person name="Salcher M."/>
            <person name="Ghai R."/>
            <person name="Kavagutti S V."/>
        </authorList>
    </citation>
    <scope>NUCLEOTIDE SEQUENCE</scope>
</reference>
<evidence type="ECO:0000313" key="4">
    <source>
        <dbReference type="EMBL" id="CAB5058653.1"/>
    </source>
</evidence>
<dbReference type="InterPro" id="IPR020904">
    <property type="entry name" value="Sc_DH/Rdtase_CS"/>
</dbReference>
<dbReference type="PANTHER" id="PTHR42760">
    <property type="entry name" value="SHORT-CHAIN DEHYDROGENASES/REDUCTASES FAMILY MEMBER"/>
    <property type="match status" value="1"/>
</dbReference>
<accession>A0A6J7Q091</accession>
<dbReference type="FunFam" id="3.40.50.720:FF:000084">
    <property type="entry name" value="Short-chain dehydrogenase reductase"/>
    <property type="match status" value="1"/>
</dbReference>